<sequence>INLIPKEERKKVRKKRRMGVPKIGIPGIDLIGSFVLLLIAVGVLFFMHRGYTARIKKVKENIAVAKEELKKLESEVKVVKSFEKKQKELNVLIDLVKELNKNRSLMIHLLDELNYRKPDYIWYTSLNLTTTSMNLEGITFSNQLVPQLMDNLEKSAYISNVQLVEVQDGDFEGHTVKTFSITANVHPPSGGK</sequence>
<comment type="caution">
    <text evidence="3">The sequence shown here is derived from an EMBL/GenBank/DDBJ whole genome shotgun (WGS) entry which is preliminary data.</text>
</comment>
<feature type="non-terminal residue" evidence="3">
    <location>
        <position position="1"/>
    </location>
</feature>
<evidence type="ECO:0008006" key="4">
    <source>
        <dbReference type="Google" id="ProtNLM"/>
    </source>
</evidence>
<dbReference type="PANTHER" id="PTHR40278">
    <property type="entry name" value="DNA UTILIZATION PROTEIN HOFN"/>
    <property type="match status" value="1"/>
</dbReference>
<feature type="transmembrane region" description="Helical" evidence="2">
    <location>
        <begin position="23"/>
        <end position="47"/>
    </location>
</feature>
<evidence type="ECO:0000313" key="3">
    <source>
        <dbReference type="EMBL" id="HDI83058.1"/>
    </source>
</evidence>
<name>A0A7C0VDI7_UNCW3</name>
<dbReference type="PANTHER" id="PTHR40278:SF1">
    <property type="entry name" value="DNA UTILIZATION PROTEIN HOFN"/>
    <property type="match status" value="1"/>
</dbReference>
<protein>
    <recommendedName>
        <fullName evidence="4">PilN domain-containing protein</fullName>
    </recommendedName>
</protein>
<dbReference type="Pfam" id="PF05137">
    <property type="entry name" value="PilN"/>
    <property type="match status" value="1"/>
</dbReference>
<dbReference type="AlphaFoldDB" id="A0A7C0VDI7"/>
<dbReference type="Proteomes" id="UP000885847">
    <property type="component" value="Unassembled WGS sequence"/>
</dbReference>
<dbReference type="InterPro" id="IPR007813">
    <property type="entry name" value="PilN"/>
</dbReference>
<reference evidence="3" key="1">
    <citation type="journal article" date="2020" name="mSystems">
        <title>Genome- and Community-Level Interaction Insights into Carbon Utilization and Element Cycling Functions of Hydrothermarchaeota in Hydrothermal Sediment.</title>
        <authorList>
            <person name="Zhou Z."/>
            <person name="Liu Y."/>
            <person name="Xu W."/>
            <person name="Pan J."/>
            <person name="Luo Z.H."/>
            <person name="Li M."/>
        </authorList>
    </citation>
    <scope>NUCLEOTIDE SEQUENCE [LARGE SCALE GENOMIC DNA]</scope>
    <source>
        <strain evidence="3">HyVt-102</strain>
    </source>
</reference>
<evidence type="ECO:0000256" key="2">
    <source>
        <dbReference type="SAM" id="Phobius"/>
    </source>
</evidence>
<dbReference type="InterPro" id="IPR052534">
    <property type="entry name" value="Extracell_DNA_Util/SecSys_Comp"/>
</dbReference>
<proteinExistence type="predicted"/>
<keyword evidence="2" id="KW-0812">Transmembrane</keyword>
<evidence type="ECO:0000256" key="1">
    <source>
        <dbReference type="SAM" id="Coils"/>
    </source>
</evidence>
<keyword evidence="2" id="KW-0472">Membrane</keyword>
<dbReference type="EMBL" id="DQWE01000221">
    <property type="protein sequence ID" value="HDI83058.1"/>
    <property type="molecule type" value="Genomic_DNA"/>
</dbReference>
<keyword evidence="1" id="KW-0175">Coiled coil</keyword>
<organism evidence="3">
    <name type="scientific">candidate division WOR-3 bacterium</name>
    <dbReference type="NCBI Taxonomy" id="2052148"/>
    <lineage>
        <taxon>Bacteria</taxon>
        <taxon>Bacteria division WOR-3</taxon>
    </lineage>
</organism>
<feature type="coiled-coil region" evidence="1">
    <location>
        <begin position="48"/>
        <end position="102"/>
    </location>
</feature>
<gene>
    <name evidence="3" type="ORF">ENF18_04620</name>
</gene>
<accession>A0A7C0VDI7</accession>
<keyword evidence="2" id="KW-1133">Transmembrane helix</keyword>